<gene>
    <name evidence="2" type="ORF">B0I71DRAFT_131482</name>
    <name evidence="1" type="ORF">YALI1_C21497g</name>
</gene>
<dbReference type="GO" id="GO:0047617">
    <property type="term" value="F:fatty acyl-CoA hydrolase activity"/>
    <property type="evidence" value="ECO:0007669"/>
    <property type="project" value="TreeGrafter"/>
</dbReference>
<dbReference type="SUPFAM" id="SSF54637">
    <property type="entry name" value="Thioesterase/thiol ester dehydrase-isomerase"/>
    <property type="match status" value="1"/>
</dbReference>
<dbReference type="Proteomes" id="UP000256601">
    <property type="component" value="Unassembled WGS sequence"/>
</dbReference>
<dbReference type="VEuPathDB" id="FungiDB:YALI1_C21497g"/>
<dbReference type="eggNOG" id="ENOG502S78C">
    <property type="taxonomic scope" value="Eukaryota"/>
</dbReference>
<dbReference type="EMBL" id="CP017555">
    <property type="protein sequence ID" value="AOW02909.1"/>
    <property type="molecule type" value="Genomic_DNA"/>
</dbReference>
<dbReference type="EMBL" id="KZ858987">
    <property type="protein sequence ID" value="RDW26082.1"/>
    <property type="molecule type" value="Genomic_DNA"/>
</dbReference>
<dbReference type="FunFam" id="3.10.129.10:FF:000139">
    <property type="entry name" value="HotDog domain-containing protein"/>
    <property type="match status" value="1"/>
</dbReference>
<dbReference type="PANTHER" id="PTHR31793:SF39">
    <property type="entry name" value="THIOESTERASE_THIOL ESTER DEHYDRASE-ISOMERASE"/>
    <property type="match status" value="1"/>
</dbReference>
<sequence>MIGRGVKRCNGGRVLRNRVRHFNDTFKRSALRCTTSPIQPHNSPETVPPEWLQPLLDVSEGTGYDVNDAGLLGQPVAWGDQDSNDHVNSVTYIKYFETGRFHFLMEMFKSRGLAFNDLMSPKGIVSVFRSAEIQWRRPIQYPDRISVIHKIEPLTAPDRYVLKGVIVSHQSRSVACRIKETLVTVDSANGSQKCDIPPKFKAVFEEWARKSNPDHS</sequence>
<evidence type="ECO:0000313" key="1">
    <source>
        <dbReference type="EMBL" id="AOW02909.1"/>
    </source>
</evidence>
<dbReference type="InterPro" id="IPR029069">
    <property type="entry name" value="HotDog_dom_sf"/>
</dbReference>
<dbReference type="PANTHER" id="PTHR31793">
    <property type="entry name" value="4-HYDROXYBENZOYL-COA THIOESTERASE FAMILY MEMBER"/>
    <property type="match status" value="1"/>
</dbReference>
<dbReference type="AlphaFoldDB" id="A0A1H6PRA8"/>
<dbReference type="Pfam" id="PF13279">
    <property type="entry name" value="4HBT_2"/>
    <property type="match status" value="1"/>
</dbReference>
<reference evidence="2 4" key="2">
    <citation type="submission" date="2018-07" db="EMBL/GenBank/DDBJ databases">
        <title>Draft Genome Assemblies for Five Robust Yarrowia lipolytica Strains Exhibiting High Lipid Production and Pentose Sugar Utilization and Sugar Alcohol Secretion from Undetoxified Lignocellulosic Biomass Hydrolysates.</title>
        <authorList>
            <consortium name="DOE Joint Genome Institute"/>
            <person name="Walker C."/>
            <person name="Ryu S."/>
            <person name="Na H."/>
            <person name="Zane M."/>
            <person name="LaButti K."/>
            <person name="Lipzen A."/>
            <person name="Haridas S."/>
            <person name="Barry K."/>
            <person name="Grigoriev I.V."/>
            <person name="Quarterman J."/>
            <person name="Slininger P."/>
            <person name="Dien B."/>
            <person name="Trinh C.T."/>
        </authorList>
    </citation>
    <scope>NUCLEOTIDE SEQUENCE [LARGE SCALE GENOMIC DNA]</scope>
    <source>
        <strain evidence="2 4">YB392</strain>
    </source>
</reference>
<organism evidence="1 3">
    <name type="scientific">Yarrowia lipolytica</name>
    <name type="common">Candida lipolytica</name>
    <dbReference type="NCBI Taxonomy" id="4952"/>
    <lineage>
        <taxon>Eukaryota</taxon>
        <taxon>Fungi</taxon>
        <taxon>Dikarya</taxon>
        <taxon>Ascomycota</taxon>
        <taxon>Saccharomycotina</taxon>
        <taxon>Dipodascomycetes</taxon>
        <taxon>Dipodascales</taxon>
        <taxon>Dipodascales incertae sedis</taxon>
        <taxon>Yarrowia</taxon>
    </lineage>
</organism>
<dbReference type="InterPro" id="IPR050563">
    <property type="entry name" value="4-hydroxybenzoyl-CoA_TE"/>
</dbReference>
<reference evidence="1 3" key="1">
    <citation type="journal article" date="2016" name="PLoS ONE">
        <title>Sequence Assembly of Yarrowia lipolytica Strain W29/CLIB89 Shows Transposable Element Diversity.</title>
        <authorList>
            <person name="Magnan C."/>
            <person name="Yu J."/>
            <person name="Chang I."/>
            <person name="Jahn E."/>
            <person name="Kanomata Y."/>
            <person name="Wu J."/>
            <person name="Zeller M."/>
            <person name="Oakes M."/>
            <person name="Baldi P."/>
            <person name="Sandmeyer S."/>
        </authorList>
    </citation>
    <scope>NUCLEOTIDE SEQUENCE [LARGE SCALE GENOMIC DNA]</scope>
    <source>
        <strain evidence="1">CLIB89</strain>
        <strain evidence="3">CLIB89(W29)</strain>
    </source>
</reference>
<proteinExistence type="predicted"/>
<dbReference type="Proteomes" id="UP000182444">
    <property type="component" value="Chromosome 1C"/>
</dbReference>
<accession>A0A1H6PRA8</accession>
<dbReference type="Gene3D" id="3.10.129.10">
    <property type="entry name" value="Hotdog Thioesterase"/>
    <property type="match status" value="1"/>
</dbReference>
<evidence type="ECO:0000313" key="3">
    <source>
        <dbReference type="Proteomes" id="UP000182444"/>
    </source>
</evidence>
<evidence type="ECO:0000313" key="2">
    <source>
        <dbReference type="EMBL" id="RDW26082.1"/>
    </source>
</evidence>
<dbReference type="VEuPathDB" id="FungiDB:YALI0_C15230g"/>
<name>A0A1H6PRA8_YARLL</name>
<protein>
    <submittedName>
        <fullName evidence="2">HotDog domain-containing protein</fullName>
    </submittedName>
</protein>
<evidence type="ECO:0000313" key="4">
    <source>
        <dbReference type="Proteomes" id="UP000256601"/>
    </source>
</evidence>
<dbReference type="CDD" id="cd00586">
    <property type="entry name" value="4HBT"/>
    <property type="match status" value="1"/>
</dbReference>